<sequence>MASNQAPPSFMEQLKSLFDPPSIMLMALPHHIRVWKEAIFTGNILAPIFQFSRLRDEAFGRFWVEFSGEFLYDTYHINWAMSHLITGTRPRDDTNAEPVGSSALIPPLLKSSEGIVLDIGPGTGTQMHLLTSKSIKALYGPEPCVGLHAQLRKRAITAGITEKYHILPCGVVANDLLPALRATGTGVTDAYDSDPKSGIFDTILCVRVLCSVPAMENTVKELYGLLKPGGRLLVTEHVVNKPFSAKGSVLARVAQAVWMWLGWRLLIGDCCLDRDTETVLRKAAGDEGWESVELEKSFEWSAMPYLSGVLTKKNL</sequence>
<keyword evidence="2" id="KW-1185">Reference proteome</keyword>
<gene>
    <name evidence="1" type="ORF">N7493_008379</name>
</gene>
<dbReference type="Pfam" id="PF13489">
    <property type="entry name" value="Methyltransf_23"/>
    <property type="match status" value="1"/>
</dbReference>
<dbReference type="InterPro" id="IPR052356">
    <property type="entry name" value="Thiol_S-MT"/>
</dbReference>
<evidence type="ECO:0000313" key="1">
    <source>
        <dbReference type="EMBL" id="KAJ5716468.1"/>
    </source>
</evidence>
<reference evidence="1" key="1">
    <citation type="journal article" date="2023" name="IMA Fungus">
        <title>Comparative genomic study of the Penicillium genus elucidates a diverse pangenome and 15 lateral gene transfer events.</title>
        <authorList>
            <person name="Petersen C."/>
            <person name="Sorensen T."/>
            <person name="Nielsen M.R."/>
            <person name="Sondergaard T.E."/>
            <person name="Sorensen J.L."/>
            <person name="Fitzpatrick D.A."/>
            <person name="Frisvad J.C."/>
            <person name="Nielsen K.L."/>
        </authorList>
    </citation>
    <scope>NUCLEOTIDE SEQUENCE</scope>
    <source>
        <strain evidence="1">IBT 17514</strain>
    </source>
</reference>
<dbReference type="Proteomes" id="UP001215712">
    <property type="component" value="Unassembled WGS sequence"/>
</dbReference>
<protein>
    <submittedName>
        <fullName evidence="1">Uncharacterized protein</fullName>
    </submittedName>
</protein>
<evidence type="ECO:0000313" key="2">
    <source>
        <dbReference type="Proteomes" id="UP001215712"/>
    </source>
</evidence>
<accession>A0AAD6HH30</accession>
<dbReference type="InterPro" id="IPR029063">
    <property type="entry name" value="SAM-dependent_MTases_sf"/>
</dbReference>
<organism evidence="1 2">
    <name type="scientific">Penicillium malachiteum</name>
    <dbReference type="NCBI Taxonomy" id="1324776"/>
    <lineage>
        <taxon>Eukaryota</taxon>
        <taxon>Fungi</taxon>
        <taxon>Dikarya</taxon>
        <taxon>Ascomycota</taxon>
        <taxon>Pezizomycotina</taxon>
        <taxon>Eurotiomycetes</taxon>
        <taxon>Eurotiomycetidae</taxon>
        <taxon>Eurotiales</taxon>
        <taxon>Aspergillaceae</taxon>
        <taxon>Penicillium</taxon>
    </lineage>
</organism>
<dbReference type="SUPFAM" id="SSF53335">
    <property type="entry name" value="S-adenosyl-L-methionine-dependent methyltransferases"/>
    <property type="match status" value="1"/>
</dbReference>
<dbReference type="PANTHER" id="PTHR45036:SF1">
    <property type="entry name" value="METHYLTRANSFERASE LIKE 7A"/>
    <property type="match status" value="1"/>
</dbReference>
<proteinExistence type="predicted"/>
<dbReference type="Gene3D" id="3.40.50.150">
    <property type="entry name" value="Vaccinia Virus protein VP39"/>
    <property type="match status" value="1"/>
</dbReference>
<dbReference type="CDD" id="cd02440">
    <property type="entry name" value="AdoMet_MTases"/>
    <property type="match status" value="1"/>
</dbReference>
<dbReference type="PANTHER" id="PTHR45036">
    <property type="entry name" value="METHYLTRANSFERASE LIKE 7B"/>
    <property type="match status" value="1"/>
</dbReference>
<dbReference type="EMBL" id="JAQJAN010000012">
    <property type="protein sequence ID" value="KAJ5716468.1"/>
    <property type="molecule type" value="Genomic_DNA"/>
</dbReference>
<dbReference type="AlphaFoldDB" id="A0AAD6HH30"/>
<name>A0AAD6HH30_9EURO</name>
<comment type="caution">
    <text evidence="1">The sequence shown here is derived from an EMBL/GenBank/DDBJ whole genome shotgun (WGS) entry which is preliminary data.</text>
</comment>
<reference evidence="1" key="2">
    <citation type="submission" date="2023-01" db="EMBL/GenBank/DDBJ databases">
        <authorList>
            <person name="Petersen C."/>
        </authorList>
    </citation>
    <scope>NUCLEOTIDE SEQUENCE</scope>
    <source>
        <strain evidence="1">IBT 17514</strain>
    </source>
</reference>